<dbReference type="Pfam" id="PF16976">
    <property type="entry name" value="RcpC"/>
    <property type="match status" value="1"/>
</dbReference>
<dbReference type="OrthoDB" id="2475467at2"/>
<evidence type="ECO:0000259" key="1">
    <source>
        <dbReference type="Pfam" id="PF16976"/>
    </source>
</evidence>
<dbReference type="InterPro" id="IPR031571">
    <property type="entry name" value="RcpC_dom"/>
</dbReference>
<feature type="domain" description="Flp pilus assembly protein RcpC/CpaB" evidence="1">
    <location>
        <begin position="114"/>
        <end position="207"/>
    </location>
</feature>
<dbReference type="EMBL" id="BJON01000037">
    <property type="protein sequence ID" value="GED72911.1"/>
    <property type="molecule type" value="Genomic_DNA"/>
</dbReference>
<sequence length="242" mass="26472">MSIHPLRLLALLLLAVCVGFGAYTILKPHTVTYIQLRSSVEKDSGQLLEAKDLEPLVLTMGGTFTKPTASIPGLIPWTEASNLIGLPFTRQIKGGRPLLENDLERAGHIQSEAKMTEHMTGMSIPVDNVAGVSPHLSTGERVHVYASFEDDLGAHSGLLLQNMPIIGVQREMEGNRPNLIAVTLSLTRNEAVMLTHALHYGKIRLGLAAVLEGQMSGVGDAQFATALMRTKKRWNKREEDYE</sequence>
<protein>
    <submittedName>
        <fullName evidence="3">Pilus assembly protein CpaB</fullName>
    </submittedName>
</protein>
<evidence type="ECO:0000313" key="4">
    <source>
        <dbReference type="Proteomes" id="UP000036834"/>
    </source>
</evidence>
<reference evidence="3" key="2">
    <citation type="submission" date="2015-07" db="EMBL/GenBank/DDBJ databases">
        <title>MeaNS - Measles Nucleotide Surveillance Program.</title>
        <authorList>
            <person name="Tran T."/>
            <person name="Druce J."/>
        </authorList>
    </citation>
    <scope>NUCLEOTIDE SEQUENCE</scope>
    <source>
        <strain evidence="3">DSM 9887</strain>
    </source>
</reference>
<comment type="caution">
    <text evidence="3">The sequence shown here is derived from an EMBL/GenBank/DDBJ whole genome shotgun (WGS) entry which is preliminary data.</text>
</comment>
<proteinExistence type="predicted"/>
<evidence type="ECO:0000313" key="3">
    <source>
        <dbReference type="EMBL" id="KNB72122.1"/>
    </source>
</evidence>
<organism evidence="3 4">
    <name type="scientific">Brevibacillus reuszeri</name>
    <dbReference type="NCBI Taxonomy" id="54915"/>
    <lineage>
        <taxon>Bacteria</taxon>
        <taxon>Bacillati</taxon>
        <taxon>Bacillota</taxon>
        <taxon>Bacilli</taxon>
        <taxon>Bacillales</taxon>
        <taxon>Paenibacillaceae</taxon>
        <taxon>Brevibacillus</taxon>
    </lineage>
</organism>
<dbReference type="EMBL" id="LGIQ01000008">
    <property type="protein sequence ID" value="KNB72122.1"/>
    <property type="molecule type" value="Genomic_DNA"/>
</dbReference>
<reference evidence="2 5" key="3">
    <citation type="submission" date="2019-06" db="EMBL/GenBank/DDBJ databases">
        <title>Whole genome shotgun sequence of Brevibacillus reuszeri NBRC 15719.</title>
        <authorList>
            <person name="Hosoyama A."/>
            <person name="Uohara A."/>
            <person name="Ohji S."/>
            <person name="Ichikawa N."/>
        </authorList>
    </citation>
    <scope>NUCLEOTIDE SEQUENCE [LARGE SCALE GENOMIC DNA]</scope>
    <source>
        <strain evidence="2 5">NBRC 15719</strain>
    </source>
</reference>
<accession>A0A0K9YTZ7</accession>
<evidence type="ECO:0000313" key="2">
    <source>
        <dbReference type="EMBL" id="GED72911.1"/>
    </source>
</evidence>
<gene>
    <name evidence="3" type="ORF">ADS79_14260</name>
    <name evidence="2" type="ORF">BRE01_66130</name>
</gene>
<dbReference type="Proteomes" id="UP000036834">
    <property type="component" value="Unassembled WGS sequence"/>
</dbReference>
<name>A0A0K9YTZ7_9BACL</name>
<dbReference type="RefSeq" id="WP_049739097.1">
    <property type="nucleotide sequence ID" value="NZ_BJON01000037.1"/>
</dbReference>
<keyword evidence="5" id="KW-1185">Reference proteome</keyword>
<dbReference type="PATRIC" id="fig|54915.3.peg.219"/>
<reference evidence="4" key="1">
    <citation type="submission" date="2015-07" db="EMBL/GenBank/DDBJ databases">
        <title>Genome sequencing project for genomic taxonomy and phylogenomics of Bacillus-like bacteria.</title>
        <authorList>
            <person name="Liu B."/>
            <person name="Wang J."/>
            <person name="Zhu Y."/>
            <person name="Liu G."/>
            <person name="Chen Q."/>
            <person name="Chen Z."/>
            <person name="Lan J."/>
            <person name="Che J."/>
            <person name="Ge C."/>
            <person name="Shi H."/>
            <person name="Pan Z."/>
            <person name="Liu X."/>
        </authorList>
    </citation>
    <scope>NUCLEOTIDE SEQUENCE [LARGE SCALE GENOMIC DNA]</scope>
    <source>
        <strain evidence="4">DSM 9887</strain>
    </source>
</reference>
<dbReference type="AlphaFoldDB" id="A0A0K9YTZ7"/>
<dbReference type="Proteomes" id="UP000319578">
    <property type="component" value="Unassembled WGS sequence"/>
</dbReference>
<dbReference type="STRING" id="54915.ADS79_14260"/>
<evidence type="ECO:0000313" key="5">
    <source>
        <dbReference type="Proteomes" id="UP000319578"/>
    </source>
</evidence>